<accession>A0A212EIL2</accession>
<dbReference type="OrthoDB" id="7434781at2759"/>
<evidence type="ECO:0000313" key="2">
    <source>
        <dbReference type="Proteomes" id="UP000007151"/>
    </source>
</evidence>
<dbReference type="AlphaFoldDB" id="A0A212EIL2"/>
<name>A0A212EIL2_DANPL</name>
<keyword evidence="2" id="KW-1185">Reference proteome</keyword>
<sequence>MQKVYANSPCPLFARSRRVTIMKHDEPTVVRICQAPIDDTNDTPYLKLKELAQKLGAWHAVRARCAFCGCCKCCGCGTRCYTLGEHHDDDRRREMRDFDARVKKNYQEMRIMYDKI</sequence>
<dbReference type="EMBL" id="AGBW02014621">
    <property type="protein sequence ID" value="OWR41326.1"/>
    <property type="molecule type" value="Genomic_DNA"/>
</dbReference>
<comment type="caution">
    <text evidence="1">The sequence shown here is derived from an EMBL/GenBank/DDBJ whole genome shotgun (WGS) entry which is preliminary data.</text>
</comment>
<reference evidence="1 2" key="1">
    <citation type="journal article" date="2011" name="Cell">
        <title>The monarch butterfly genome yields insights into long-distance migration.</title>
        <authorList>
            <person name="Zhan S."/>
            <person name="Merlin C."/>
            <person name="Boore J.L."/>
            <person name="Reppert S.M."/>
        </authorList>
    </citation>
    <scope>NUCLEOTIDE SEQUENCE [LARGE SCALE GENOMIC DNA]</scope>
    <source>
        <strain evidence="1">F-2</strain>
    </source>
</reference>
<proteinExistence type="predicted"/>
<dbReference type="KEGG" id="dpl:KGM_209073"/>
<evidence type="ECO:0000313" key="1">
    <source>
        <dbReference type="EMBL" id="OWR41326.1"/>
    </source>
</evidence>
<organism evidence="1 2">
    <name type="scientific">Danaus plexippus plexippus</name>
    <dbReference type="NCBI Taxonomy" id="278856"/>
    <lineage>
        <taxon>Eukaryota</taxon>
        <taxon>Metazoa</taxon>
        <taxon>Ecdysozoa</taxon>
        <taxon>Arthropoda</taxon>
        <taxon>Hexapoda</taxon>
        <taxon>Insecta</taxon>
        <taxon>Pterygota</taxon>
        <taxon>Neoptera</taxon>
        <taxon>Endopterygota</taxon>
        <taxon>Lepidoptera</taxon>
        <taxon>Glossata</taxon>
        <taxon>Ditrysia</taxon>
        <taxon>Papilionoidea</taxon>
        <taxon>Nymphalidae</taxon>
        <taxon>Danainae</taxon>
        <taxon>Danaini</taxon>
        <taxon>Danaina</taxon>
        <taxon>Danaus</taxon>
        <taxon>Danaus</taxon>
    </lineage>
</organism>
<dbReference type="Proteomes" id="UP000007151">
    <property type="component" value="Unassembled WGS sequence"/>
</dbReference>
<protein>
    <submittedName>
        <fullName evidence="1">Uncharacterized protein</fullName>
    </submittedName>
</protein>
<gene>
    <name evidence="1" type="ORF">KGM_209073</name>
</gene>